<comment type="similarity">
    <text evidence="5">Belongs to the RBR family. Ariadne subfamily.</text>
</comment>
<evidence type="ECO:0000259" key="18">
    <source>
        <dbReference type="PROSITE" id="PS51873"/>
    </source>
</evidence>
<dbReference type="PROSITE" id="PS00518">
    <property type="entry name" value="ZF_RING_1"/>
    <property type="match status" value="2"/>
</dbReference>
<dbReference type="Gene3D" id="3.30.40.10">
    <property type="entry name" value="Zinc/RING finger domain, C3HC4 (zinc finger)"/>
    <property type="match status" value="2"/>
</dbReference>
<reference evidence="19" key="2">
    <citation type="submission" date="2018-04" db="EMBL/GenBank/DDBJ databases">
        <title>OnivRS2 (Oryza nivara Reference Sequence Version 2).</title>
        <authorList>
            <person name="Zhang J."/>
            <person name="Kudrna D."/>
            <person name="Lee S."/>
            <person name="Talag J."/>
            <person name="Rajasekar S."/>
            <person name="Welchert J."/>
            <person name="Hsing Y.-I."/>
            <person name="Wing R.A."/>
        </authorList>
    </citation>
    <scope>NUCLEOTIDE SEQUENCE [LARGE SCALE GENOMIC DNA]</scope>
    <source>
        <strain evidence="19">SL10</strain>
    </source>
</reference>
<dbReference type="GO" id="GO:0061630">
    <property type="term" value="F:ubiquitin protein ligase activity"/>
    <property type="evidence" value="ECO:0007669"/>
    <property type="project" value="UniProtKB-EC"/>
</dbReference>
<evidence type="ECO:0000313" key="19">
    <source>
        <dbReference type="EnsemblPlants" id="ONIVA02G31500.1"/>
    </source>
</evidence>
<dbReference type="CDD" id="cd20341">
    <property type="entry name" value="BRcat_RBR_RNF14"/>
    <property type="match status" value="1"/>
</dbReference>
<evidence type="ECO:0000259" key="17">
    <source>
        <dbReference type="PROSITE" id="PS50908"/>
    </source>
</evidence>
<dbReference type="InterPro" id="IPR044066">
    <property type="entry name" value="TRIAD_supradom"/>
</dbReference>
<dbReference type="HOGENOM" id="CLU_247512_0_0_1"/>
<dbReference type="EC" id="2.3.2.31" evidence="6"/>
<dbReference type="OMA" id="LECMESH"/>
<comment type="cofactor">
    <cofactor evidence="2">
        <name>Zn(2+)</name>
        <dbReference type="ChEBI" id="CHEBI:29105"/>
    </cofactor>
</comment>
<keyword evidence="20" id="KW-1185">Reference proteome</keyword>
<evidence type="ECO:0000256" key="4">
    <source>
        <dbReference type="ARBA" id="ARBA00004906"/>
    </source>
</evidence>
<dbReference type="Pfam" id="PF01485">
    <property type="entry name" value="IBR"/>
    <property type="match status" value="1"/>
</dbReference>
<evidence type="ECO:0000256" key="14">
    <source>
        <dbReference type="PROSITE-ProRule" id="PRU00175"/>
    </source>
</evidence>
<evidence type="ECO:0000256" key="3">
    <source>
        <dbReference type="ARBA" id="ARBA00003976"/>
    </source>
</evidence>
<comment type="function">
    <text evidence="3">Might act as an E3 ubiquitin-protein ligase, or as part of E3 complex, which accepts ubiquitin from specific E2 ubiquitin-conjugating enzymes and then transfers it to substrates.</text>
</comment>
<keyword evidence="9" id="KW-0677">Repeat</keyword>
<dbReference type="Pfam" id="PF05773">
    <property type="entry name" value="RWD"/>
    <property type="match status" value="2"/>
</dbReference>
<dbReference type="InterPro" id="IPR031127">
    <property type="entry name" value="E3_UB_ligase_RBR"/>
</dbReference>
<accession>A0A0E0GBK5</accession>
<name>A0A0E0GBK5_ORYNI</name>
<evidence type="ECO:0000256" key="2">
    <source>
        <dbReference type="ARBA" id="ARBA00001947"/>
    </source>
</evidence>
<keyword evidence="12" id="KW-0862">Zinc</keyword>
<evidence type="ECO:0000256" key="9">
    <source>
        <dbReference type="ARBA" id="ARBA00022737"/>
    </source>
</evidence>
<dbReference type="EnsemblPlants" id="ONIVA02G31500.1">
    <property type="protein sequence ID" value="ONIVA02G31500.1"/>
    <property type="gene ID" value="ONIVA02G31500"/>
</dbReference>
<dbReference type="InterPro" id="IPR006575">
    <property type="entry name" value="RWD_dom"/>
</dbReference>
<feature type="region of interest" description="Disordered" evidence="15">
    <location>
        <begin position="479"/>
        <end position="498"/>
    </location>
</feature>
<organism evidence="19">
    <name type="scientific">Oryza nivara</name>
    <name type="common">Indian wild rice</name>
    <name type="synonym">Oryza sativa f. spontanea</name>
    <dbReference type="NCBI Taxonomy" id="4536"/>
    <lineage>
        <taxon>Eukaryota</taxon>
        <taxon>Viridiplantae</taxon>
        <taxon>Streptophyta</taxon>
        <taxon>Embryophyta</taxon>
        <taxon>Tracheophyta</taxon>
        <taxon>Spermatophyta</taxon>
        <taxon>Magnoliopsida</taxon>
        <taxon>Liliopsida</taxon>
        <taxon>Poales</taxon>
        <taxon>Poaceae</taxon>
        <taxon>BOP clade</taxon>
        <taxon>Oryzoideae</taxon>
        <taxon>Oryzeae</taxon>
        <taxon>Oryzinae</taxon>
        <taxon>Oryza</taxon>
    </lineage>
</organism>
<feature type="domain" description="RING-type" evidence="16">
    <location>
        <begin position="250"/>
        <end position="295"/>
    </location>
</feature>
<proteinExistence type="inferred from homology"/>
<evidence type="ECO:0000259" key="16">
    <source>
        <dbReference type="PROSITE" id="PS50089"/>
    </source>
</evidence>
<evidence type="ECO:0000313" key="20">
    <source>
        <dbReference type="Proteomes" id="UP000006591"/>
    </source>
</evidence>
<dbReference type="Gene3D" id="3.10.110.10">
    <property type="entry name" value="Ubiquitin Conjugating Enzyme"/>
    <property type="match status" value="2"/>
</dbReference>
<dbReference type="PROSITE" id="PS51873">
    <property type="entry name" value="TRIAD"/>
    <property type="match status" value="2"/>
</dbReference>
<evidence type="ECO:0000256" key="1">
    <source>
        <dbReference type="ARBA" id="ARBA00001798"/>
    </source>
</evidence>
<dbReference type="FunFam" id="1.20.120.1750:FF:000097">
    <property type="entry name" value="RBR-type E3 ubiquitin transferase"/>
    <property type="match status" value="1"/>
</dbReference>
<dbReference type="SUPFAM" id="SSF57850">
    <property type="entry name" value="RING/U-box"/>
    <property type="match status" value="8"/>
</dbReference>
<dbReference type="GO" id="GO:0008270">
    <property type="term" value="F:zinc ion binding"/>
    <property type="evidence" value="ECO:0007669"/>
    <property type="project" value="UniProtKB-KW"/>
</dbReference>
<dbReference type="SMART" id="SM00647">
    <property type="entry name" value="IBR"/>
    <property type="match status" value="5"/>
</dbReference>
<comment type="catalytic activity">
    <reaction evidence="1">
        <text>[E2 ubiquitin-conjugating enzyme]-S-ubiquitinyl-L-cysteine + [acceptor protein]-L-lysine = [E2 ubiquitin-conjugating enzyme]-L-cysteine + [acceptor protein]-N(6)-ubiquitinyl-L-lysine.</text>
        <dbReference type="EC" id="2.3.2.31"/>
    </reaction>
</comment>
<evidence type="ECO:0000256" key="5">
    <source>
        <dbReference type="ARBA" id="ARBA00005884"/>
    </source>
</evidence>
<keyword evidence="10 14" id="KW-0863">Zinc-finger</keyword>
<dbReference type="FunFam" id="3.10.110.10:FF:000083">
    <property type="entry name" value="RBR-type E3 ubiquitin transferase"/>
    <property type="match status" value="1"/>
</dbReference>
<dbReference type="Gene3D" id="1.20.120.1750">
    <property type="match status" value="4"/>
</dbReference>
<dbReference type="PANTHER" id="PTHR11685">
    <property type="entry name" value="RBR FAMILY RING FINGER AND IBR DOMAIN-CONTAINING"/>
    <property type="match status" value="1"/>
</dbReference>
<dbReference type="InterPro" id="IPR016135">
    <property type="entry name" value="UBQ-conjugating_enzyme/RWD"/>
</dbReference>
<dbReference type="PROSITE" id="PS50908">
    <property type="entry name" value="RWD"/>
    <property type="match status" value="1"/>
</dbReference>
<dbReference type="InterPro" id="IPR001841">
    <property type="entry name" value="Znf_RING"/>
</dbReference>
<dbReference type="InterPro" id="IPR002867">
    <property type="entry name" value="IBR_dom"/>
</dbReference>
<feature type="domain" description="RWD" evidence="17">
    <location>
        <begin position="1056"/>
        <end position="1197"/>
    </location>
</feature>
<dbReference type="CDD" id="cd23821">
    <property type="entry name" value="RWD_IMPACT"/>
    <property type="match status" value="2"/>
</dbReference>
<comment type="pathway">
    <text evidence="4">Protein modification; protein ubiquitination.</text>
</comment>
<dbReference type="Proteomes" id="UP000006591">
    <property type="component" value="Chromosome 2"/>
</dbReference>
<sequence>MMAAGGSSSNPMSSEASSSAAAAAAGVAVRDVGDDKPLPSAEVDITYWAAQEEAAALLESMAARARGEDDLPEEQLQANNQLQEDEVIALQAIFGDDMVILENKDNLRFIQIFVHYTLPDSIRVFLNLRRSGAMVGTDDSENHNGGELYLLAAKWLDEPKVSYLCAALDEVWTELPGQEVIYRWVDWLNSSSWSSIALNDEIVLDPDKTLKIGDERAIARRILVESTIPLMQSYSEKRSHKIFLESLLVCGICLSEDVGRNFIKLPCHHSFCLKCVESHCKIHVKEGNLTQLACPDTNCRNPLPPSVLKSLLRDDGYAQWESFALQKLLDAMPDLVYCPRCSAACLEVDNDAQCPGCFFTFCTLCKRRRHVGDTCITPEEKIRILKDCFKLIERQKLYSIPEEQLLKEQREIDELINIQEALRDSKQCPRCKMAISKIEGCNKMTCGNCGRFFCYRCNKAIGGYDHFWNGNCDMFEREQDENPQQQDDENFDGDPDEDAELLEPEWVLLTYPCPNCGRRNEKANLTSTLVPPLFAVPSDYDFMDTSEDEGQVSSGSPSPISLNIKASEQSIPWEIPMSSEASSSSSAAVAVRDLGDDNPSASPEVDTTYWAAQEEATALLESMAARVRGEEELSEEQMQANDQLQEDEVIALEAIFGGDMVILENKDSLRFIQIFVHYSLPDGIRVFLNLRRSGALVGTGDNENHNGGEIAAFTTCCADMFVATVISKAPRARSHIQMVDWLNSSSWSFIALNDEIVLSPDRTSKFGDERAIARRILVESTIPLMQIYSEKRSHKVFLQSLSECGICLSEDAGVMLLACKLTMMLNVRTVFLPSALCANNAAMWGTHERQKLHSMSAEQLLKERRELEELMNIQEALRSSKQCPHCKMAISKIEGCNKMICVNCGGYFCYRCNQAIKGYEHFWGGNCVLFGTHAHYQIRNPQQQRDENPGDHAELLEQRVQLTYPCPNCGSRNEKYPKLELSYSNEGQVSSGSLVAAVEITMMTPGSSSTSVPGDEAEAGNWDAGVETAARLEAMVHAEDELSEEQIQANNQTQEDELLALQAIYGDDLVIFNNKDGLRFFQISLHYQLAGDIRVYLNVCPNGRTETGAENDDDDDSDRLLYACSLQHLPPVVLTCLLPRLYPSHRAPYFVVAAKWLDEPEVSSFCSVLDEIWAEQPAGQEVVYKWVDWLSTSSWSCIASDDQIVFGPDADSAGGDDRAIGRSCSLDSMIPLIQRYSKERSHEIFARRIHECGVCLSENTGRNFIQLPCSHSFCVKCMETQCRIHVKEGSVARLTCPDTSCRRPLPPALLRGLLGDGEYARWESLVLRGCWTRCPTCSAACVAAGDDAQCSRCFFTFCAVCRERRHVGDTCVSPNQMLDIMLERQKEKRPLAAPSPDSQAVSEKRKMEELLSLREVMRTSRQCPSCKMAVSKTAGCNKMVCSNCGRPFCYRCSRAITGYKHFAGECKLFESVGKGWFPGQAMWMNLEYDYDEIAEIGTPSWIRAIRYPCPTCGAKRTKSGNNDLLTCRGCRTHYCALCSKKVWSIAEHYGPAE</sequence>
<feature type="domain" description="RING-type" evidence="18">
    <location>
        <begin position="246"/>
        <end position="476"/>
    </location>
</feature>
<keyword evidence="11" id="KW-0833">Ubl conjugation pathway</keyword>
<comment type="similarity">
    <text evidence="13">Belongs to the RBR family. RNF14 subfamily.</text>
</comment>
<dbReference type="FunFam" id="3.30.40.10:FF:000358">
    <property type="entry name" value="RBR-type E3 ubiquitin transferase"/>
    <property type="match status" value="2"/>
</dbReference>
<feature type="domain" description="RING-type" evidence="16">
    <location>
        <begin position="1252"/>
        <end position="1297"/>
    </location>
</feature>
<dbReference type="SUPFAM" id="SSF54495">
    <property type="entry name" value="UBC-like"/>
    <property type="match status" value="2"/>
</dbReference>
<evidence type="ECO:0000256" key="6">
    <source>
        <dbReference type="ARBA" id="ARBA00012251"/>
    </source>
</evidence>
<dbReference type="InterPro" id="IPR047548">
    <property type="entry name" value="Rcat_RBR_RNF14"/>
</dbReference>
<dbReference type="SMART" id="SM00591">
    <property type="entry name" value="RWD"/>
    <property type="match status" value="2"/>
</dbReference>
<reference evidence="19" key="1">
    <citation type="submission" date="2015-04" db="UniProtKB">
        <authorList>
            <consortium name="EnsemblPlants"/>
        </authorList>
    </citation>
    <scope>IDENTIFICATION</scope>
    <source>
        <strain evidence="19">SL10</strain>
    </source>
</reference>
<keyword evidence="7" id="KW-0808">Transferase</keyword>
<evidence type="ECO:0000256" key="7">
    <source>
        <dbReference type="ARBA" id="ARBA00022679"/>
    </source>
</evidence>
<evidence type="ECO:0000256" key="15">
    <source>
        <dbReference type="SAM" id="MobiDB-lite"/>
    </source>
</evidence>
<evidence type="ECO:0000256" key="11">
    <source>
        <dbReference type="ARBA" id="ARBA00022786"/>
    </source>
</evidence>
<dbReference type="SMART" id="SM00184">
    <property type="entry name" value="RING"/>
    <property type="match status" value="5"/>
</dbReference>
<keyword evidence="8" id="KW-0479">Metal-binding</keyword>
<dbReference type="InterPro" id="IPR017907">
    <property type="entry name" value="Znf_RING_CS"/>
</dbReference>
<dbReference type="CDD" id="cd20354">
    <property type="entry name" value="Rcat_RBR_RNF14"/>
    <property type="match status" value="2"/>
</dbReference>
<evidence type="ECO:0000256" key="8">
    <source>
        <dbReference type="ARBA" id="ARBA00022723"/>
    </source>
</evidence>
<feature type="domain" description="RING-type" evidence="18">
    <location>
        <begin position="1248"/>
        <end position="1470"/>
    </location>
</feature>
<dbReference type="eggNOG" id="KOG1814">
    <property type="taxonomic scope" value="Eukaryota"/>
</dbReference>
<feature type="region of interest" description="Disordered" evidence="15">
    <location>
        <begin position="582"/>
        <end position="604"/>
    </location>
</feature>
<feature type="compositionally biased region" description="Low complexity" evidence="15">
    <location>
        <begin position="582"/>
        <end position="591"/>
    </location>
</feature>
<evidence type="ECO:0000256" key="13">
    <source>
        <dbReference type="ARBA" id="ARBA00044508"/>
    </source>
</evidence>
<dbReference type="PROSITE" id="PS50089">
    <property type="entry name" value="ZF_RING_2"/>
    <property type="match status" value="2"/>
</dbReference>
<evidence type="ECO:0000256" key="10">
    <source>
        <dbReference type="ARBA" id="ARBA00022771"/>
    </source>
</evidence>
<dbReference type="GO" id="GO:0016567">
    <property type="term" value="P:protein ubiquitination"/>
    <property type="evidence" value="ECO:0007669"/>
    <property type="project" value="InterPro"/>
</dbReference>
<dbReference type="STRING" id="4536.A0A0E0GBK5"/>
<dbReference type="Pfam" id="PF26200">
    <property type="entry name" value="Rcat_RNF216"/>
    <property type="match status" value="3"/>
</dbReference>
<evidence type="ECO:0000256" key="12">
    <source>
        <dbReference type="ARBA" id="ARBA00022833"/>
    </source>
</evidence>
<dbReference type="InterPro" id="IPR013083">
    <property type="entry name" value="Znf_RING/FYVE/PHD"/>
</dbReference>
<dbReference type="Gramene" id="ONIVA02G31500.1">
    <property type="protein sequence ID" value="ONIVA02G31500.1"/>
    <property type="gene ID" value="ONIVA02G31500"/>
</dbReference>
<protein>
    <recommendedName>
        <fullName evidence="6">RBR-type E3 ubiquitin transferase</fullName>
        <ecNumber evidence="6">2.3.2.31</ecNumber>
    </recommendedName>
</protein>